<proteinExistence type="predicted"/>
<keyword evidence="1" id="KW-0472">Membrane</keyword>
<keyword evidence="1" id="KW-0812">Transmembrane</keyword>
<keyword evidence="1" id="KW-1133">Transmembrane helix</keyword>
<organism evidence="3">
    <name type="scientific">freshwater metagenome</name>
    <dbReference type="NCBI Taxonomy" id="449393"/>
    <lineage>
        <taxon>unclassified sequences</taxon>
        <taxon>metagenomes</taxon>
        <taxon>ecological metagenomes</taxon>
    </lineage>
</organism>
<reference evidence="3" key="1">
    <citation type="submission" date="2020-05" db="EMBL/GenBank/DDBJ databases">
        <authorList>
            <person name="Chiriac C."/>
            <person name="Salcher M."/>
            <person name="Ghai R."/>
            <person name="Kavagutti S V."/>
        </authorList>
    </citation>
    <scope>NUCLEOTIDE SEQUENCE</scope>
</reference>
<protein>
    <submittedName>
        <fullName evidence="3">Unannotated protein</fullName>
    </submittedName>
</protein>
<name>A0A6J7KI45_9ZZZZ</name>
<feature type="transmembrane region" description="Helical" evidence="1">
    <location>
        <begin position="36"/>
        <end position="59"/>
    </location>
</feature>
<dbReference type="AlphaFoldDB" id="A0A6J7KI45"/>
<dbReference type="EMBL" id="CAFBND010000109">
    <property type="protein sequence ID" value="CAB4955750.1"/>
    <property type="molecule type" value="Genomic_DNA"/>
</dbReference>
<evidence type="ECO:0000256" key="1">
    <source>
        <dbReference type="SAM" id="Phobius"/>
    </source>
</evidence>
<gene>
    <name evidence="2" type="ORF">UFOPK3268_00950</name>
    <name evidence="3" type="ORF">UFOPK3752_01951</name>
    <name evidence="4" type="ORF">UFOPK4150_01496</name>
</gene>
<accession>A0A6J7KI45</accession>
<dbReference type="EMBL" id="CAFBPU010000031">
    <property type="protein sequence ID" value="CAB5035463.1"/>
    <property type="molecule type" value="Genomic_DNA"/>
</dbReference>
<sequence length="147" mass="15282">MDTPSSHPDSGAPAQLRPQPREDAGLLLVGKMIKTLVALSIIGAVGYDAISIISTQYFVRDQAQSAARLGHDTLRDQGSVAAAYASVVSYARSQGDTVVPNSFRTGPGNSVTVQLRRSAHTLAAHVIPPTKAYVTATATGTASDPLP</sequence>
<evidence type="ECO:0000313" key="4">
    <source>
        <dbReference type="EMBL" id="CAB5035463.1"/>
    </source>
</evidence>
<evidence type="ECO:0000313" key="3">
    <source>
        <dbReference type="EMBL" id="CAB4955750.1"/>
    </source>
</evidence>
<dbReference type="EMBL" id="CAFBIZ010000112">
    <property type="protein sequence ID" value="CAB4850177.1"/>
    <property type="molecule type" value="Genomic_DNA"/>
</dbReference>
<evidence type="ECO:0000313" key="2">
    <source>
        <dbReference type="EMBL" id="CAB4850177.1"/>
    </source>
</evidence>